<comment type="caution">
    <text evidence="2">The sequence shown here is derived from an EMBL/GenBank/DDBJ whole genome shotgun (WGS) entry which is preliminary data.</text>
</comment>
<name>A0A366K2Z5_CYTFI</name>
<keyword evidence="1" id="KW-0472">Membrane</keyword>
<organism evidence="2 3">
    <name type="scientific">Cytobacillus firmus</name>
    <name type="common">Bacillus firmus</name>
    <dbReference type="NCBI Taxonomy" id="1399"/>
    <lineage>
        <taxon>Bacteria</taxon>
        <taxon>Bacillati</taxon>
        <taxon>Bacillota</taxon>
        <taxon>Bacilli</taxon>
        <taxon>Bacillales</taxon>
        <taxon>Bacillaceae</taxon>
        <taxon>Cytobacillus</taxon>
    </lineage>
</organism>
<reference evidence="2 3" key="1">
    <citation type="submission" date="2018-06" db="EMBL/GenBank/DDBJ databases">
        <title>Freshwater and sediment microbial communities from various areas in North America, analyzing microbe dynamics in response to fracking.</title>
        <authorList>
            <person name="Lamendella R."/>
        </authorList>
    </citation>
    <scope>NUCLEOTIDE SEQUENCE [LARGE SCALE GENOMIC DNA]</scope>
    <source>
        <strain evidence="2 3">14_TX</strain>
    </source>
</reference>
<dbReference type="EMBL" id="QNSF01000002">
    <property type="protein sequence ID" value="RBP96129.1"/>
    <property type="molecule type" value="Genomic_DNA"/>
</dbReference>
<accession>A0A366K2Z5</accession>
<gene>
    <name evidence="2" type="ORF">DFO70_102456</name>
</gene>
<evidence type="ECO:0000256" key="1">
    <source>
        <dbReference type="SAM" id="Phobius"/>
    </source>
</evidence>
<proteinExistence type="predicted"/>
<dbReference type="AlphaFoldDB" id="A0A366K2Z5"/>
<keyword evidence="3" id="KW-1185">Reference proteome</keyword>
<dbReference type="Proteomes" id="UP000252731">
    <property type="component" value="Unassembled WGS sequence"/>
</dbReference>
<feature type="transmembrane region" description="Helical" evidence="1">
    <location>
        <begin position="112"/>
        <end position="132"/>
    </location>
</feature>
<keyword evidence="1" id="KW-1133">Transmembrane helix</keyword>
<keyword evidence="1" id="KW-0812">Transmembrane</keyword>
<dbReference type="OrthoDB" id="2440751at2"/>
<dbReference type="RefSeq" id="WP_113881634.1">
    <property type="nucleotide sequence ID" value="NZ_QNSF01000002.1"/>
</dbReference>
<evidence type="ECO:0000313" key="2">
    <source>
        <dbReference type="EMBL" id="RBP96129.1"/>
    </source>
</evidence>
<evidence type="ECO:0000313" key="3">
    <source>
        <dbReference type="Proteomes" id="UP000252731"/>
    </source>
</evidence>
<sequence length="142" mass="15871">MSQNIYGSQEKELSLIEEAFELLQNADIDVSLEDVKNLLQFSPHVKELFVKATELSHNSGQNVFDVIKKVISVYEEELKRDDLTFEQRTAIYDRMDKHALNAMQQDDSNKKFIGGAIGVGVVALVGGAVKFGPKIVKAMVKK</sequence>
<protein>
    <submittedName>
        <fullName evidence="2">Uncharacterized protein</fullName>
    </submittedName>
</protein>